<dbReference type="EMBL" id="JAHRIO010081802">
    <property type="protein sequence ID" value="MEQ2185619.1"/>
    <property type="molecule type" value="Genomic_DNA"/>
</dbReference>
<accession>A0ABV0PQ56</accession>
<evidence type="ECO:0000256" key="4">
    <source>
        <dbReference type="ARBA" id="ARBA00023209"/>
    </source>
</evidence>
<evidence type="ECO:0000256" key="2">
    <source>
        <dbReference type="ARBA" id="ARBA00022516"/>
    </source>
</evidence>
<dbReference type="GO" id="GO:0016746">
    <property type="term" value="F:acyltransferase activity"/>
    <property type="evidence" value="ECO:0007669"/>
    <property type="project" value="UniProtKB-KW"/>
</dbReference>
<organism evidence="8 9">
    <name type="scientific">Goodea atripinnis</name>
    <dbReference type="NCBI Taxonomy" id="208336"/>
    <lineage>
        <taxon>Eukaryota</taxon>
        <taxon>Metazoa</taxon>
        <taxon>Chordata</taxon>
        <taxon>Craniata</taxon>
        <taxon>Vertebrata</taxon>
        <taxon>Euteleostomi</taxon>
        <taxon>Actinopterygii</taxon>
        <taxon>Neopterygii</taxon>
        <taxon>Teleostei</taxon>
        <taxon>Neoteleostei</taxon>
        <taxon>Acanthomorphata</taxon>
        <taxon>Ovalentaria</taxon>
        <taxon>Atherinomorphae</taxon>
        <taxon>Cyprinodontiformes</taxon>
        <taxon>Goodeidae</taxon>
        <taxon>Goodea</taxon>
    </lineage>
</organism>
<keyword evidence="5" id="KW-1208">Phospholipid metabolism</keyword>
<evidence type="ECO:0000313" key="9">
    <source>
        <dbReference type="Proteomes" id="UP001476798"/>
    </source>
</evidence>
<keyword evidence="2" id="KW-0444">Lipid biosynthesis</keyword>
<evidence type="ECO:0000256" key="6">
    <source>
        <dbReference type="ARBA" id="ARBA00023315"/>
    </source>
</evidence>
<evidence type="ECO:0000313" key="8">
    <source>
        <dbReference type="EMBL" id="MEQ2185619.1"/>
    </source>
</evidence>
<proteinExistence type="inferred from homology"/>
<name>A0ABV0PQ56_9TELE</name>
<sequence>MPSRSSDLFGLKGEGDIQSCDPEIGLICRIAKLHNARLYFSIVRVMLPEQMQVKASHLAVDIMKDSLDAVYDVTVAYEGTLDDSGHRKPAPSMAEFLCKECPRIHLHFDRVDIKGIPLEPGLFRRWMHNRFEIKDRMLTDFYESEDPDKKCRFPGEGRISQLNLSKSLPSAMILGGLTLPMLLTENGRKLYVRTWVYGTLLGWLWVNISP</sequence>
<keyword evidence="6 8" id="KW-0012">Acyltransferase</keyword>
<comment type="similarity">
    <text evidence="1">Belongs to the 1-acyl-sn-glycerol-3-phosphate acyltransferase family.</text>
</comment>
<dbReference type="Proteomes" id="UP001476798">
    <property type="component" value="Unassembled WGS sequence"/>
</dbReference>
<keyword evidence="3" id="KW-0808">Transferase</keyword>
<reference evidence="8 9" key="1">
    <citation type="submission" date="2021-06" db="EMBL/GenBank/DDBJ databases">
        <authorList>
            <person name="Palmer J.M."/>
        </authorList>
    </citation>
    <scope>NUCLEOTIDE SEQUENCE [LARGE SCALE GENOMIC DNA]</scope>
    <source>
        <strain evidence="8 9">GA_2019</strain>
        <tissue evidence="8">Muscle</tissue>
    </source>
</reference>
<dbReference type="Pfam" id="PF16076">
    <property type="entry name" value="Acyltransf_C"/>
    <property type="match status" value="1"/>
</dbReference>
<protein>
    <submittedName>
        <fullName evidence="8">1-acyl-sn-glycerol-3-phosphate acyltransferase epsilon</fullName>
    </submittedName>
</protein>
<keyword evidence="9" id="KW-1185">Reference proteome</keyword>
<keyword evidence="4" id="KW-0443">Lipid metabolism</keyword>
<feature type="domain" description="Acyltransferase C-terminal" evidence="7">
    <location>
        <begin position="97"/>
        <end position="152"/>
    </location>
</feature>
<evidence type="ECO:0000256" key="1">
    <source>
        <dbReference type="ARBA" id="ARBA00008655"/>
    </source>
</evidence>
<evidence type="ECO:0000256" key="3">
    <source>
        <dbReference type="ARBA" id="ARBA00022679"/>
    </source>
</evidence>
<dbReference type="InterPro" id="IPR032098">
    <property type="entry name" value="Acyltransf_C"/>
</dbReference>
<comment type="caution">
    <text evidence="8">The sequence shown here is derived from an EMBL/GenBank/DDBJ whole genome shotgun (WGS) entry which is preliminary data.</text>
</comment>
<evidence type="ECO:0000256" key="5">
    <source>
        <dbReference type="ARBA" id="ARBA00023264"/>
    </source>
</evidence>
<keyword evidence="4" id="KW-0594">Phospholipid biosynthesis</keyword>
<evidence type="ECO:0000259" key="7">
    <source>
        <dbReference type="Pfam" id="PF16076"/>
    </source>
</evidence>
<dbReference type="PANTHER" id="PTHR10983">
    <property type="entry name" value="1-ACYLGLYCEROL-3-PHOSPHATE ACYLTRANSFERASE-RELATED"/>
    <property type="match status" value="1"/>
</dbReference>
<gene>
    <name evidence="8" type="primary">AGPAT5</name>
    <name evidence="8" type="ORF">GOODEAATRI_020062</name>
</gene>
<dbReference type="PANTHER" id="PTHR10983:SF73">
    <property type="entry name" value="1-ACYL-SN-GLYCEROL-3-PHOSPHATE ACYLTRANSFERASE EPSILON"/>
    <property type="match status" value="1"/>
</dbReference>